<dbReference type="GO" id="GO:0005874">
    <property type="term" value="C:microtubule"/>
    <property type="evidence" value="ECO:0007669"/>
    <property type="project" value="UniProtKB-KW"/>
</dbReference>
<keyword evidence="6" id="KW-0963">Cytoplasm</keyword>
<evidence type="ECO:0000256" key="1">
    <source>
        <dbReference type="ARBA" id="ARBA00004123"/>
    </source>
</evidence>
<evidence type="ECO:0000256" key="8">
    <source>
        <dbReference type="ARBA" id="ARBA00022701"/>
    </source>
</evidence>
<dbReference type="EMBL" id="AOGT01000963">
    <property type="protein sequence ID" value="EMG48814.1"/>
    <property type="molecule type" value="Genomic_DNA"/>
</dbReference>
<dbReference type="GO" id="GO:0051301">
    <property type="term" value="P:cell division"/>
    <property type="evidence" value="ECO:0007669"/>
    <property type="project" value="UniProtKB-KW"/>
</dbReference>
<evidence type="ECO:0000256" key="7">
    <source>
        <dbReference type="ARBA" id="ARBA00022618"/>
    </source>
</evidence>
<keyword evidence="11" id="KW-0995">Kinetochore</keyword>
<evidence type="ECO:0000256" key="9">
    <source>
        <dbReference type="ARBA" id="ARBA00022776"/>
    </source>
</evidence>
<keyword evidence="8" id="KW-0493">Microtubule</keyword>
<protein>
    <recommendedName>
        <fullName evidence="16">DASH complex subunit DAD3</fullName>
    </recommendedName>
    <alternativeName>
        <fullName evidence="17">Outer kinetochore protein DAD3</fullName>
    </alternativeName>
</protein>
<keyword evidence="5" id="KW-0158">Chromosome</keyword>
<evidence type="ECO:0000256" key="5">
    <source>
        <dbReference type="ARBA" id="ARBA00022454"/>
    </source>
</evidence>
<comment type="caution">
    <text evidence="19">The sequence shown here is derived from an EMBL/GenBank/DDBJ whole genome shotgun (WGS) entry which is preliminary data.</text>
</comment>
<feature type="region of interest" description="Disordered" evidence="18">
    <location>
        <begin position="95"/>
        <end position="125"/>
    </location>
</feature>
<dbReference type="GO" id="GO:0008608">
    <property type="term" value="P:attachment of spindle microtubules to kinetochore"/>
    <property type="evidence" value="ECO:0007669"/>
    <property type="project" value="InterPro"/>
</dbReference>
<keyword evidence="12" id="KW-0206">Cytoskeleton</keyword>
<dbReference type="OrthoDB" id="2443965at2759"/>
<evidence type="ECO:0000256" key="12">
    <source>
        <dbReference type="ARBA" id="ARBA00023212"/>
    </source>
</evidence>
<dbReference type="STRING" id="1245528.M3K256"/>
<organism evidence="19 20">
    <name type="scientific">Candida maltosa (strain Xu316)</name>
    <name type="common">Yeast</name>
    <dbReference type="NCBI Taxonomy" id="1245528"/>
    <lineage>
        <taxon>Eukaryota</taxon>
        <taxon>Fungi</taxon>
        <taxon>Dikarya</taxon>
        <taxon>Ascomycota</taxon>
        <taxon>Saccharomycotina</taxon>
        <taxon>Pichiomycetes</taxon>
        <taxon>Debaryomycetaceae</taxon>
        <taxon>Candida/Lodderomyces clade</taxon>
        <taxon>Candida</taxon>
    </lineage>
</organism>
<dbReference type="AlphaFoldDB" id="M3K256"/>
<dbReference type="GO" id="GO:0051010">
    <property type="term" value="F:microtubule plus-end binding"/>
    <property type="evidence" value="ECO:0007669"/>
    <property type="project" value="TreeGrafter"/>
</dbReference>
<dbReference type="HOGENOM" id="CLU_1992326_0_0_1"/>
<accession>M3K256</accession>
<keyword evidence="20" id="KW-1185">Reference proteome</keyword>
<evidence type="ECO:0000256" key="2">
    <source>
        <dbReference type="ARBA" id="ARBA00004186"/>
    </source>
</evidence>
<evidence type="ECO:0000256" key="16">
    <source>
        <dbReference type="ARBA" id="ARBA00044179"/>
    </source>
</evidence>
<keyword evidence="14" id="KW-0131">Cell cycle</keyword>
<dbReference type="Pfam" id="PF08656">
    <property type="entry name" value="DASH_Dad3"/>
    <property type="match status" value="1"/>
</dbReference>
<dbReference type="PANTHER" id="PTHR28017:SF1">
    <property type="entry name" value="DASH COMPLEX SUBUNIT DAD3"/>
    <property type="match status" value="1"/>
</dbReference>
<dbReference type="GO" id="GO:0042729">
    <property type="term" value="C:DASH complex"/>
    <property type="evidence" value="ECO:0007669"/>
    <property type="project" value="InterPro"/>
</dbReference>
<dbReference type="GO" id="GO:0072686">
    <property type="term" value="C:mitotic spindle"/>
    <property type="evidence" value="ECO:0007669"/>
    <property type="project" value="InterPro"/>
</dbReference>
<evidence type="ECO:0000256" key="18">
    <source>
        <dbReference type="SAM" id="MobiDB-lite"/>
    </source>
</evidence>
<evidence type="ECO:0000256" key="11">
    <source>
        <dbReference type="ARBA" id="ARBA00022838"/>
    </source>
</evidence>
<keyword evidence="9" id="KW-0498">Mitosis</keyword>
<evidence type="ECO:0000256" key="4">
    <source>
        <dbReference type="ARBA" id="ARBA00006277"/>
    </source>
</evidence>
<name>M3K256_CANMX</name>
<evidence type="ECO:0000256" key="14">
    <source>
        <dbReference type="ARBA" id="ARBA00023306"/>
    </source>
</evidence>
<keyword evidence="10" id="KW-0159">Chromosome partition</keyword>
<evidence type="ECO:0000313" key="19">
    <source>
        <dbReference type="EMBL" id="EMG48814.1"/>
    </source>
</evidence>
<dbReference type="PANTHER" id="PTHR28017">
    <property type="entry name" value="DASH COMPLEX SUBUNIT DAD3"/>
    <property type="match status" value="1"/>
</dbReference>
<reference evidence="19 20" key="1">
    <citation type="submission" date="2013-02" db="EMBL/GenBank/DDBJ databases">
        <title>Genome sequence of Candida maltosa Xu316, a potential industrial strain for xylitol and ethanol production.</title>
        <authorList>
            <person name="Yu J."/>
            <person name="Wang Q."/>
            <person name="Geng X."/>
            <person name="Bao W."/>
            <person name="He P."/>
            <person name="Cai J."/>
        </authorList>
    </citation>
    <scope>NUCLEOTIDE SEQUENCE [LARGE SCALE GENOMIC DNA]</scope>
    <source>
        <strain evidence="20">Xu316</strain>
    </source>
</reference>
<sequence>MSASDNLLTTNYENNPNLSITEQKILQQYQHMNQTLLKISNELESLTRTTTDLGQEKGTSIQVINNLRQLETKLVFVYTFFKSAVYSIINEQEYSVQQEDDDDGYDANAPLSDISDSEEQNGMVR</sequence>
<evidence type="ECO:0000256" key="3">
    <source>
        <dbReference type="ARBA" id="ARBA00004629"/>
    </source>
</evidence>
<keyword evidence="13" id="KW-0539">Nucleus</keyword>
<evidence type="ECO:0000256" key="10">
    <source>
        <dbReference type="ARBA" id="ARBA00022829"/>
    </source>
</evidence>
<gene>
    <name evidence="19" type="ORF">G210_0564</name>
</gene>
<dbReference type="Proteomes" id="UP000011777">
    <property type="component" value="Unassembled WGS sequence"/>
</dbReference>
<evidence type="ECO:0000256" key="15">
    <source>
        <dbReference type="ARBA" id="ARBA00023328"/>
    </source>
</evidence>
<keyword evidence="15" id="KW-0137">Centromere</keyword>
<comment type="subcellular location">
    <subcellularLocation>
        <location evidence="3">Chromosome</location>
        <location evidence="3">Centromere</location>
        <location evidence="3">Kinetochore</location>
    </subcellularLocation>
    <subcellularLocation>
        <location evidence="2">Cytoplasm</location>
        <location evidence="2">Cytoskeleton</location>
        <location evidence="2">Spindle</location>
    </subcellularLocation>
    <subcellularLocation>
        <location evidence="1">Nucleus</location>
    </subcellularLocation>
</comment>
<evidence type="ECO:0000313" key="20">
    <source>
        <dbReference type="Proteomes" id="UP000011777"/>
    </source>
</evidence>
<evidence type="ECO:0000256" key="6">
    <source>
        <dbReference type="ARBA" id="ARBA00022490"/>
    </source>
</evidence>
<keyword evidence="7" id="KW-0132">Cell division</keyword>
<evidence type="ECO:0000256" key="13">
    <source>
        <dbReference type="ARBA" id="ARBA00023242"/>
    </source>
</evidence>
<proteinExistence type="inferred from homology"/>
<comment type="similarity">
    <text evidence="4">Belongs to the DASH complex DAD3 family.</text>
</comment>
<evidence type="ECO:0000256" key="17">
    <source>
        <dbReference type="ARBA" id="ARBA00044305"/>
    </source>
</evidence>
<dbReference type="InterPro" id="IPR013965">
    <property type="entry name" value="DASH_Dad3"/>
</dbReference>